<sequence>MTMEAGYRTGRPEGMKPLMRWFGGEYGLVLTGLLGFLLAGVCAVWILLFGETVAPGGNLSKAFSFNAALGIFLLSTAAILPYSAMGERGRAIFRWSYIVLALYSYFAENVQNFRGVNPRFVENGTPFDEMVGNLFTTTAMLLIVFYVYLAVYYFRRRAYELRPALVTGIRYAMLAILLSFVSGIWISVNDGRMVGTSGNIIVLHGLGFHALQAVPLVAWLAERASLPAASRMRSIHITGLAYLLGLLAVGWQTYLGHGVFEASGLPVVIFSLFLISILPGVQLLFRIPWGSRAQLKKFSRHGG</sequence>
<evidence type="ECO:0000256" key="1">
    <source>
        <dbReference type="SAM" id="Phobius"/>
    </source>
</evidence>
<feature type="transmembrane region" description="Helical" evidence="1">
    <location>
        <begin position="92"/>
        <end position="110"/>
    </location>
</feature>
<feature type="transmembrane region" description="Helical" evidence="1">
    <location>
        <begin position="62"/>
        <end position="80"/>
    </location>
</feature>
<keyword evidence="1" id="KW-0472">Membrane</keyword>
<dbReference type="HOGENOM" id="CLU_939567_0_0_9"/>
<dbReference type="EMBL" id="CP002869">
    <property type="protein sequence ID" value="AEI43362.1"/>
    <property type="molecule type" value="Genomic_DNA"/>
</dbReference>
<feature type="transmembrane region" description="Helical" evidence="1">
    <location>
        <begin position="26"/>
        <end position="50"/>
    </location>
</feature>
<accession>F8FI20</accession>
<feature type="transmembrane region" description="Helical" evidence="1">
    <location>
        <begin position="267"/>
        <end position="287"/>
    </location>
</feature>
<proteinExistence type="predicted"/>
<dbReference type="AlphaFoldDB" id="F8FI20"/>
<dbReference type="KEGG" id="pms:KNP414_04836"/>
<reference evidence="3" key="1">
    <citation type="submission" date="2011-06" db="EMBL/GenBank/DDBJ databases">
        <title>Complete genome sequence of Paenibacillus mucilaginosus KNP414.</title>
        <authorList>
            <person name="Wang J."/>
            <person name="Hu S."/>
            <person name="Hu X."/>
            <person name="Zhang B."/>
            <person name="Dong D."/>
            <person name="Zhang S."/>
            <person name="Zhao K."/>
            <person name="Wu D."/>
        </authorList>
    </citation>
    <scope>NUCLEOTIDE SEQUENCE [LARGE SCALE GENOMIC DNA]</scope>
    <source>
        <strain evidence="3">KNP414</strain>
    </source>
</reference>
<organism evidence="2 3">
    <name type="scientific">Paenibacillus mucilaginosus (strain KNP414)</name>
    <dbReference type="NCBI Taxonomy" id="1036673"/>
    <lineage>
        <taxon>Bacteria</taxon>
        <taxon>Bacillati</taxon>
        <taxon>Bacillota</taxon>
        <taxon>Bacilli</taxon>
        <taxon>Bacillales</taxon>
        <taxon>Paenibacillaceae</taxon>
        <taxon>Paenibacillus</taxon>
    </lineage>
</organism>
<dbReference type="Proteomes" id="UP000006620">
    <property type="component" value="Chromosome"/>
</dbReference>
<keyword evidence="1" id="KW-0812">Transmembrane</keyword>
<evidence type="ECO:0000313" key="2">
    <source>
        <dbReference type="EMBL" id="AEI43362.1"/>
    </source>
</evidence>
<dbReference type="RefSeq" id="WP_013918515.1">
    <property type="nucleotide sequence ID" value="NC_015690.1"/>
</dbReference>
<evidence type="ECO:0000313" key="3">
    <source>
        <dbReference type="Proteomes" id="UP000006620"/>
    </source>
</evidence>
<feature type="transmembrane region" description="Helical" evidence="1">
    <location>
        <begin position="200"/>
        <end position="221"/>
    </location>
</feature>
<feature type="transmembrane region" description="Helical" evidence="1">
    <location>
        <begin position="165"/>
        <end position="188"/>
    </location>
</feature>
<protein>
    <submittedName>
        <fullName evidence="2">Hypothetical membrane protein</fullName>
    </submittedName>
</protein>
<name>F8FI20_PAEMK</name>
<feature type="transmembrane region" description="Helical" evidence="1">
    <location>
        <begin position="233"/>
        <end position="255"/>
    </location>
</feature>
<reference evidence="2 3" key="2">
    <citation type="journal article" date="2013" name="Genome Announc.">
        <title>Genome Sequence of Growth-Improving Paenibacillus mucilaginosus Strain KNP414.</title>
        <authorList>
            <person name="Lu J.J."/>
            <person name="Wang J.F."/>
            <person name="Hu X.F."/>
        </authorList>
    </citation>
    <scope>NUCLEOTIDE SEQUENCE [LARGE SCALE GENOMIC DNA]</scope>
    <source>
        <strain evidence="2 3">KNP414</strain>
    </source>
</reference>
<gene>
    <name evidence="2" type="ordered locus">KNP414_04836</name>
</gene>
<feature type="transmembrane region" description="Helical" evidence="1">
    <location>
        <begin position="130"/>
        <end position="153"/>
    </location>
</feature>
<keyword evidence="1" id="KW-1133">Transmembrane helix</keyword>
<dbReference type="PATRIC" id="fig|1036673.3.peg.4452"/>